<accession>A0A127PZR8</accession>
<proteinExistence type="predicted"/>
<gene>
    <name evidence="1" type="ORF">CPter91_0700</name>
</gene>
<sequence>MDSSSLSAGTLPINSLQLFNYRAAAGSGPDSIFCHRH</sequence>
<dbReference type="EMBL" id="CP013234">
    <property type="protein sequence ID" value="AMP03095.1"/>
    <property type="molecule type" value="Genomic_DNA"/>
</dbReference>
<dbReference type="KEGG" id="cpra:CPter91_0700"/>
<protein>
    <submittedName>
        <fullName evidence="1">Uncharacterized protein</fullName>
    </submittedName>
</protein>
<evidence type="ECO:0000313" key="1">
    <source>
        <dbReference type="EMBL" id="AMP03095.1"/>
    </source>
</evidence>
<organism evidence="1 2">
    <name type="scientific">Collimonas pratensis</name>
    <dbReference type="NCBI Taxonomy" id="279113"/>
    <lineage>
        <taxon>Bacteria</taxon>
        <taxon>Pseudomonadati</taxon>
        <taxon>Pseudomonadota</taxon>
        <taxon>Betaproteobacteria</taxon>
        <taxon>Burkholderiales</taxon>
        <taxon>Oxalobacteraceae</taxon>
        <taxon>Collimonas</taxon>
    </lineage>
</organism>
<dbReference type="PATRIC" id="fig|279113.9.peg.707"/>
<dbReference type="Proteomes" id="UP000074561">
    <property type="component" value="Chromosome"/>
</dbReference>
<name>A0A127PZR8_9BURK</name>
<dbReference type="STRING" id="279113.CPter91_0700"/>
<dbReference type="AlphaFoldDB" id="A0A127PZR8"/>
<reference evidence="1 2" key="1">
    <citation type="submission" date="2015-11" db="EMBL/GenBank/DDBJ databases">
        <title>Exploring the genomic traits of fungus-feeding bacterial genus Collimonas.</title>
        <authorList>
            <person name="Song C."/>
            <person name="Schmidt R."/>
            <person name="de Jager V."/>
            <person name="Krzyzanowska D."/>
            <person name="Jongedijk E."/>
            <person name="Cankar K."/>
            <person name="Beekwilder J."/>
            <person name="van Veen A."/>
            <person name="de Boer W."/>
            <person name="van Veen J.A."/>
            <person name="Garbeva P."/>
        </authorList>
    </citation>
    <scope>NUCLEOTIDE SEQUENCE [LARGE SCALE GENOMIC DNA]</scope>
    <source>
        <strain evidence="1 2">Ter91</strain>
    </source>
</reference>
<evidence type="ECO:0000313" key="2">
    <source>
        <dbReference type="Proteomes" id="UP000074561"/>
    </source>
</evidence>